<evidence type="ECO:0000313" key="2">
    <source>
        <dbReference type="Proteomes" id="UP000011885"/>
    </source>
</evidence>
<reference evidence="1 2" key="1">
    <citation type="journal article" date="2013" name="Mar. Genomics">
        <title>Expression of sulfatases in Rhodopirellula baltica and the diversity of sulfatases in the genus Rhodopirellula.</title>
        <authorList>
            <person name="Wegner C.E."/>
            <person name="Richter-Heitmann T."/>
            <person name="Klindworth A."/>
            <person name="Klockow C."/>
            <person name="Richter M."/>
            <person name="Achstetter T."/>
            <person name="Glockner F.O."/>
            <person name="Harder J."/>
        </authorList>
    </citation>
    <scope>NUCLEOTIDE SEQUENCE [LARGE SCALE GENOMIC DNA]</scope>
    <source>
        <strain evidence="1 2">SM41</strain>
    </source>
</reference>
<dbReference type="EMBL" id="ANOH01000003">
    <property type="protein sequence ID" value="EMI58501.1"/>
    <property type="molecule type" value="Genomic_DNA"/>
</dbReference>
<comment type="caution">
    <text evidence="1">The sequence shown here is derived from an EMBL/GenBank/DDBJ whole genome shotgun (WGS) entry which is preliminary data.</text>
</comment>
<keyword evidence="2" id="KW-1185">Reference proteome</keyword>
<dbReference type="AlphaFoldDB" id="M5UKW5"/>
<protein>
    <recommendedName>
        <fullName evidence="3">Squalene-hopene cyclase</fullName>
    </recommendedName>
</protein>
<dbReference type="Proteomes" id="UP000011885">
    <property type="component" value="Unassembled WGS sequence"/>
</dbReference>
<name>M5UKW5_9BACT</name>
<gene>
    <name evidence="1" type="ORF">RSSM_00028</name>
</gene>
<dbReference type="InterPro" id="IPR008930">
    <property type="entry name" value="Terpenoid_cyclase/PrenylTrfase"/>
</dbReference>
<dbReference type="SUPFAM" id="SSF48239">
    <property type="entry name" value="Terpenoid cyclases/Protein prenyltransferases"/>
    <property type="match status" value="1"/>
</dbReference>
<organism evidence="1 2">
    <name type="scientific">Rhodopirellula sallentina SM41</name>
    <dbReference type="NCBI Taxonomy" id="1263870"/>
    <lineage>
        <taxon>Bacteria</taxon>
        <taxon>Pseudomonadati</taxon>
        <taxon>Planctomycetota</taxon>
        <taxon>Planctomycetia</taxon>
        <taxon>Pirellulales</taxon>
        <taxon>Pirellulaceae</taxon>
        <taxon>Rhodopirellula</taxon>
    </lineage>
</organism>
<sequence>MHRDFGFDMSSTTEQLRPELDRLLTDFRVDEDDNNDELYPSSRFGFLKDAPAWLISTLLHVGILLALGLVSLTDPVRMVNVLSATATGEEGPEIEEFSIEQIDPGEMEVVEDTSEPVEMTESFDMAEPIPLDVPLDIAAVPLDVSDFASEMAPTAATLQTLASVQTSAMDSRSDKMKKKLLREYGGNSASEAAVTNALKWISLHQMRDGRWTFAHNLVCNNRCGNGCEEKRSTAFNGATAMALLPFLGAGQTHKSGDFQSVVRRGLKYLIRSGRPGVKSGLPVLDLSERDGNMYSHGLATIALSEAYAMTEDPTLAAPTQAAINYIVAAQCRDGGWRYAFQDARGGDTSVVGWQIMALKSGYMGHLTVPPQTIMGSMRFLDKVQSNGGAWYGYARPETELRPATTAVGLLCRMYTGWDINNRALQKGVEGLAETGVLKNDIYYNYYAAQVLRQTGGPEWEKFNTELRDWLVDTQAKEGGAKGSWFFRSKHVSGAGRLCITSFATMILEVYYRHMPLYAEQTEEDEFPL</sequence>
<dbReference type="PATRIC" id="fig|1263870.3.peg.34"/>
<evidence type="ECO:0008006" key="3">
    <source>
        <dbReference type="Google" id="ProtNLM"/>
    </source>
</evidence>
<dbReference type="Gene3D" id="1.50.10.20">
    <property type="match status" value="2"/>
</dbReference>
<accession>M5UKW5</accession>
<dbReference type="CDD" id="cd00688">
    <property type="entry name" value="ISOPREN_C2_like"/>
    <property type="match status" value="1"/>
</dbReference>
<evidence type="ECO:0000313" key="1">
    <source>
        <dbReference type="EMBL" id="EMI58501.1"/>
    </source>
</evidence>
<proteinExistence type="predicted"/>